<name>A0A402C2N8_RHOWR</name>
<evidence type="ECO:0000313" key="2">
    <source>
        <dbReference type="EMBL" id="GCE37865.1"/>
    </source>
</evidence>
<gene>
    <name evidence="2" type="ORF">Rhow_000749</name>
</gene>
<dbReference type="Proteomes" id="UP000287519">
    <property type="component" value="Unassembled WGS sequence"/>
</dbReference>
<sequence>MQAYRAGEAETSFSTIPQQLAKNMFFTTEKSAARKALELVPAYLTSAVVPDRRIVEL</sequence>
<dbReference type="SUPFAM" id="SSF53955">
    <property type="entry name" value="Lysozyme-like"/>
    <property type="match status" value="1"/>
</dbReference>
<organism evidence="2 3">
    <name type="scientific">Rhodococcus wratislaviensis</name>
    <name type="common">Tsukamurella wratislaviensis</name>
    <dbReference type="NCBI Taxonomy" id="44752"/>
    <lineage>
        <taxon>Bacteria</taxon>
        <taxon>Bacillati</taxon>
        <taxon>Actinomycetota</taxon>
        <taxon>Actinomycetes</taxon>
        <taxon>Mycobacteriales</taxon>
        <taxon>Nocardiaceae</taxon>
        <taxon>Rhodococcus</taxon>
    </lineage>
</organism>
<comment type="caution">
    <text evidence="2">The sequence shown here is derived from an EMBL/GenBank/DDBJ whole genome shotgun (WGS) entry which is preliminary data.</text>
</comment>
<dbReference type="InterPro" id="IPR001264">
    <property type="entry name" value="Glyco_trans_51"/>
</dbReference>
<dbReference type="EMBL" id="BHYM01000013">
    <property type="protein sequence ID" value="GCE37865.1"/>
    <property type="molecule type" value="Genomic_DNA"/>
</dbReference>
<dbReference type="Pfam" id="PF00912">
    <property type="entry name" value="Transgly"/>
    <property type="match status" value="1"/>
</dbReference>
<feature type="domain" description="Glycosyl transferase family 51" evidence="1">
    <location>
        <begin position="5"/>
        <end position="56"/>
    </location>
</feature>
<evidence type="ECO:0000259" key="1">
    <source>
        <dbReference type="Pfam" id="PF00912"/>
    </source>
</evidence>
<accession>A0A402C2N8</accession>
<keyword evidence="3" id="KW-1185">Reference proteome</keyword>
<protein>
    <recommendedName>
        <fullName evidence="1">Glycosyl transferase family 51 domain-containing protein</fullName>
    </recommendedName>
</protein>
<reference evidence="2 3" key="1">
    <citation type="submission" date="2018-11" db="EMBL/GenBank/DDBJ databases">
        <title>Microbial catabolism of amino acid.</title>
        <authorList>
            <person name="Hibi M."/>
            <person name="Ogawa J."/>
        </authorList>
    </citation>
    <scope>NUCLEOTIDE SEQUENCE [LARGE SCALE GENOMIC DNA]</scope>
    <source>
        <strain evidence="2 3">C31-06</strain>
    </source>
</reference>
<dbReference type="Gene3D" id="1.10.3810.10">
    <property type="entry name" value="Biosynthetic peptidoglycan transglycosylase-like"/>
    <property type="match status" value="1"/>
</dbReference>
<dbReference type="AlphaFoldDB" id="A0A402C2N8"/>
<evidence type="ECO:0000313" key="3">
    <source>
        <dbReference type="Proteomes" id="UP000287519"/>
    </source>
</evidence>
<dbReference type="InterPro" id="IPR023346">
    <property type="entry name" value="Lysozyme-like_dom_sf"/>
</dbReference>
<dbReference type="InterPro" id="IPR036950">
    <property type="entry name" value="PBP_transglycosylase"/>
</dbReference>
<proteinExistence type="predicted"/>